<feature type="signal peptide" evidence="8">
    <location>
        <begin position="1"/>
        <end position="21"/>
    </location>
</feature>
<evidence type="ECO:0000256" key="4">
    <source>
        <dbReference type="ARBA" id="ARBA00022989"/>
    </source>
</evidence>
<feature type="transmembrane region" description="Helical" evidence="7">
    <location>
        <begin position="37"/>
        <end position="56"/>
    </location>
</feature>
<evidence type="ECO:0000256" key="7">
    <source>
        <dbReference type="SAM" id="Phobius"/>
    </source>
</evidence>
<dbReference type="STRING" id="103372.F4WUF8"/>
<feature type="transmembrane region" description="Helical" evidence="7">
    <location>
        <begin position="416"/>
        <end position="433"/>
    </location>
</feature>
<dbReference type="AlphaFoldDB" id="F4WUF8"/>
<evidence type="ECO:0000256" key="2">
    <source>
        <dbReference type="ARBA" id="ARBA00004394"/>
    </source>
</evidence>
<evidence type="ECO:0000256" key="3">
    <source>
        <dbReference type="ARBA" id="ARBA00022692"/>
    </source>
</evidence>
<feature type="transmembrane region" description="Helical" evidence="7">
    <location>
        <begin position="110"/>
        <end position="129"/>
    </location>
</feature>
<dbReference type="PANTHER" id="PTHR16133:SF0">
    <property type="entry name" value="ZINC_IRON REGULATED TRANSPORTER-RELATED PROTEIN 102B, ISOFORM E"/>
    <property type="match status" value="1"/>
</dbReference>
<dbReference type="EMBL" id="GL888363">
    <property type="protein sequence ID" value="EGI62163.1"/>
    <property type="molecule type" value="Genomic_DNA"/>
</dbReference>
<evidence type="ECO:0000256" key="8">
    <source>
        <dbReference type="SAM" id="SignalP"/>
    </source>
</evidence>
<keyword evidence="4 7" id="KW-1133">Transmembrane helix</keyword>
<evidence type="ECO:0000256" key="6">
    <source>
        <dbReference type="ARBA" id="ARBA00023136"/>
    </source>
</evidence>
<feature type="transmembrane region" description="Helical" evidence="7">
    <location>
        <begin position="174"/>
        <end position="193"/>
    </location>
</feature>
<dbReference type="Proteomes" id="UP000007755">
    <property type="component" value="Unassembled WGS sequence"/>
</dbReference>
<dbReference type="PROSITE" id="PS51257">
    <property type="entry name" value="PROKAR_LIPOPROTEIN"/>
    <property type="match status" value="1"/>
</dbReference>
<comment type="subcellular location">
    <subcellularLocation>
        <location evidence="1">Endomembrane system</location>
        <topology evidence="1">Multi-pass membrane protein</topology>
    </subcellularLocation>
    <subcellularLocation>
        <location evidence="2">Golgi apparatus membrane</location>
    </subcellularLocation>
</comment>
<feature type="transmembrane region" description="Helical" evidence="7">
    <location>
        <begin position="77"/>
        <end position="95"/>
    </location>
</feature>
<feature type="chain" id="PRO_5003323877" evidence="8">
    <location>
        <begin position="22"/>
        <end position="435"/>
    </location>
</feature>
<feature type="transmembrane region" description="Helical" evidence="7">
    <location>
        <begin position="362"/>
        <end position="385"/>
    </location>
</feature>
<keyword evidence="10" id="KW-1185">Reference proteome</keyword>
<dbReference type="Pfam" id="PF02535">
    <property type="entry name" value="Zip"/>
    <property type="match status" value="2"/>
</dbReference>
<dbReference type="eggNOG" id="KOG3907">
    <property type="taxonomic scope" value="Eukaryota"/>
</dbReference>
<gene>
    <name evidence="9" type="ORF">G5I_09527</name>
</gene>
<keyword evidence="8" id="KW-0732">Signal</keyword>
<dbReference type="GO" id="GO:0000139">
    <property type="term" value="C:Golgi membrane"/>
    <property type="evidence" value="ECO:0007669"/>
    <property type="project" value="UniProtKB-SubCell"/>
</dbReference>
<sequence>MEKGAMLWILTLVMLVGSCLAGSLPLVMTLSEDKLQLVSVLGAGLLVGTALAVIIPEGIRALFTGEITNEKQLHGDLHSLIGISLVLGFVFMLLIDQCSAKKSDGRQKSVTATLGLVVHAAVDGVALGAAATTSQTDVEMIVFLAIMLHKAPAAFGLVSFLLHEGVDKKRISRHLLIFSLAAPCLTLVTYFGIGKTKFLQRRGKCLRISSVRRNETENYVRLAPTKTLTGVLYLDLCARASWARVQHSSRTSSGLPAATLIETTNEEERTSLPRLDPIRCYEEEQSRLPTQGRPSRPASVTQITLRMGMHRSKHFLATEAAGREGRALSSPSRGRRIHEIIGGCETPCLLALKEGKETLNNVNATGLAMLFSAGTFLYVATVHVLPELMTRSSNYSHVPSVEGTTLSATGLKVKEILFLVIGIFLPALITTGHHH</sequence>
<dbReference type="GO" id="GO:0046873">
    <property type="term" value="F:metal ion transmembrane transporter activity"/>
    <property type="evidence" value="ECO:0007669"/>
    <property type="project" value="InterPro"/>
</dbReference>
<organism evidence="10">
    <name type="scientific">Acromyrmex echinatior</name>
    <name type="common">Panamanian leafcutter ant</name>
    <name type="synonym">Acromyrmex octospinosus echinatior</name>
    <dbReference type="NCBI Taxonomy" id="103372"/>
    <lineage>
        <taxon>Eukaryota</taxon>
        <taxon>Metazoa</taxon>
        <taxon>Ecdysozoa</taxon>
        <taxon>Arthropoda</taxon>
        <taxon>Hexapoda</taxon>
        <taxon>Insecta</taxon>
        <taxon>Pterygota</taxon>
        <taxon>Neoptera</taxon>
        <taxon>Endopterygota</taxon>
        <taxon>Hymenoptera</taxon>
        <taxon>Apocrita</taxon>
        <taxon>Aculeata</taxon>
        <taxon>Formicoidea</taxon>
        <taxon>Formicidae</taxon>
        <taxon>Myrmicinae</taxon>
        <taxon>Acromyrmex</taxon>
    </lineage>
</organism>
<keyword evidence="6 7" id="KW-0472">Membrane</keyword>
<keyword evidence="3 7" id="KW-0812">Transmembrane</keyword>
<protein>
    <submittedName>
        <fullName evidence="9">Zinc transporter ZIP9-A</fullName>
    </submittedName>
</protein>
<feature type="transmembrane region" description="Helical" evidence="7">
    <location>
        <begin position="141"/>
        <end position="162"/>
    </location>
</feature>
<evidence type="ECO:0000256" key="5">
    <source>
        <dbReference type="ARBA" id="ARBA00023034"/>
    </source>
</evidence>
<dbReference type="FunCoup" id="F4WUF8">
    <property type="interactions" value="938"/>
</dbReference>
<dbReference type="PANTHER" id="PTHR16133">
    <property type="entry name" value="SOLUTE CARRIER FAMILY 39 ZINC TRANSPORTER , MEMBER 9-RELATED"/>
    <property type="match status" value="1"/>
</dbReference>
<dbReference type="GO" id="GO:0006829">
    <property type="term" value="P:zinc ion transport"/>
    <property type="evidence" value="ECO:0007669"/>
    <property type="project" value="InterPro"/>
</dbReference>
<proteinExistence type="predicted"/>
<accession>F4WUF8</accession>
<evidence type="ECO:0000313" key="9">
    <source>
        <dbReference type="EMBL" id="EGI62163.1"/>
    </source>
</evidence>
<keyword evidence="5" id="KW-0333">Golgi apparatus</keyword>
<dbReference type="OrthoDB" id="19859at2759"/>
<evidence type="ECO:0000313" key="10">
    <source>
        <dbReference type="Proteomes" id="UP000007755"/>
    </source>
</evidence>
<dbReference type="InterPro" id="IPR045891">
    <property type="entry name" value="ZIP9"/>
</dbReference>
<name>F4WUF8_ACREC</name>
<dbReference type="InterPro" id="IPR003689">
    <property type="entry name" value="ZIP"/>
</dbReference>
<reference evidence="9" key="1">
    <citation type="submission" date="2011-02" db="EMBL/GenBank/DDBJ databases">
        <title>The genome of the leaf-cutting ant Acromyrmex echinatior suggests key adaptations to social evolution and fungus farming.</title>
        <authorList>
            <person name="Nygaard S."/>
            <person name="Zhang G."/>
        </authorList>
    </citation>
    <scope>NUCLEOTIDE SEQUENCE</scope>
</reference>
<dbReference type="InParanoid" id="F4WUF8"/>
<evidence type="ECO:0000256" key="1">
    <source>
        <dbReference type="ARBA" id="ARBA00004127"/>
    </source>
</evidence>